<reference evidence="2" key="1">
    <citation type="journal article" date="2022" name="Mol. Ecol. Resour.">
        <title>The genomes of chicory, endive, great burdock and yacon provide insights into Asteraceae palaeo-polyploidization history and plant inulin production.</title>
        <authorList>
            <person name="Fan W."/>
            <person name="Wang S."/>
            <person name="Wang H."/>
            <person name="Wang A."/>
            <person name="Jiang F."/>
            <person name="Liu H."/>
            <person name="Zhao H."/>
            <person name="Xu D."/>
            <person name="Zhang Y."/>
        </authorList>
    </citation>
    <scope>NUCLEOTIDE SEQUENCE [LARGE SCALE GENOMIC DNA]</scope>
    <source>
        <strain evidence="2">cv. Punajuju</strain>
    </source>
</reference>
<dbReference type="Proteomes" id="UP001055811">
    <property type="component" value="Linkage Group LG01"/>
</dbReference>
<evidence type="ECO:0000313" key="1">
    <source>
        <dbReference type="EMBL" id="KAI3787912.1"/>
    </source>
</evidence>
<reference evidence="1 2" key="2">
    <citation type="journal article" date="2022" name="Mol. Ecol. Resour.">
        <title>The genomes of chicory, endive, great burdock and yacon provide insights into Asteraceae paleo-polyploidization history and plant inulin production.</title>
        <authorList>
            <person name="Fan W."/>
            <person name="Wang S."/>
            <person name="Wang H."/>
            <person name="Wang A."/>
            <person name="Jiang F."/>
            <person name="Liu H."/>
            <person name="Zhao H."/>
            <person name="Xu D."/>
            <person name="Zhang Y."/>
        </authorList>
    </citation>
    <scope>NUCLEOTIDE SEQUENCE [LARGE SCALE GENOMIC DNA]</scope>
    <source>
        <strain evidence="2">cv. Punajuju</strain>
        <tissue evidence="1">Leaves</tissue>
    </source>
</reference>
<proteinExistence type="predicted"/>
<gene>
    <name evidence="1" type="ORF">L2E82_00419</name>
</gene>
<organism evidence="1 2">
    <name type="scientific">Cichorium intybus</name>
    <name type="common">Chicory</name>
    <dbReference type="NCBI Taxonomy" id="13427"/>
    <lineage>
        <taxon>Eukaryota</taxon>
        <taxon>Viridiplantae</taxon>
        <taxon>Streptophyta</taxon>
        <taxon>Embryophyta</taxon>
        <taxon>Tracheophyta</taxon>
        <taxon>Spermatophyta</taxon>
        <taxon>Magnoliopsida</taxon>
        <taxon>eudicotyledons</taxon>
        <taxon>Gunneridae</taxon>
        <taxon>Pentapetalae</taxon>
        <taxon>asterids</taxon>
        <taxon>campanulids</taxon>
        <taxon>Asterales</taxon>
        <taxon>Asteraceae</taxon>
        <taxon>Cichorioideae</taxon>
        <taxon>Cichorieae</taxon>
        <taxon>Cichoriinae</taxon>
        <taxon>Cichorium</taxon>
    </lineage>
</organism>
<protein>
    <submittedName>
        <fullName evidence="1">Uncharacterized protein</fullName>
    </submittedName>
</protein>
<name>A0ACB9GWS6_CICIN</name>
<comment type="caution">
    <text evidence="1">The sequence shown here is derived from an EMBL/GenBank/DDBJ whole genome shotgun (WGS) entry which is preliminary data.</text>
</comment>
<accession>A0ACB9GWS6</accession>
<keyword evidence="2" id="KW-1185">Reference proteome</keyword>
<dbReference type="EMBL" id="CM042009">
    <property type="protein sequence ID" value="KAI3787912.1"/>
    <property type="molecule type" value="Genomic_DNA"/>
</dbReference>
<sequence>METTLDDGLPSPSYNPNFQLIPCIILHDFSFLCFFIISHPLYSSYFIFFAPYLIKLISLVSPLFIFTVLLSLLLTTTTALCPKLPQLELEFLQTVIKELQSNLDDVGGDEKEFNFEDFEVYKIVFGGALSITLATEEVSQKEKSVENSVQDRTNDVTTSYSGMEQLGLKKIPESSVDGGRRNDVTIDDSDVVKLEEGKGLEKLFEELDRFEEFTTVIETSTDSKKAVGELQKAESSPVKKSSSGSEVKSVARNSSGNNIFSESSGRSSSWRSNSSSTLSSYGSMREEKEWRRTLACKLFEERHNSRGGEEGMDSLWEAYENDSSKNRKETLNNPMNNNKKMMLMKNSSDDVIKSFEEVDDDDDEDEPEMSNGHLCCLQALKLSTGKMNLGMRKPNLVKITKALKGFGWLHHVKKKHGKKSSGSFLD</sequence>
<evidence type="ECO:0000313" key="2">
    <source>
        <dbReference type="Proteomes" id="UP001055811"/>
    </source>
</evidence>